<name>A0A1I0ZUW6_9CLOT</name>
<dbReference type="PROSITE" id="PS01116">
    <property type="entry name" value="XANTH_URACIL_PERMASE"/>
    <property type="match status" value="1"/>
</dbReference>
<feature type="transmembrane region" description="Helical" evidence="8">
    <location>
        <begin position="111"/>
        <end position="133"/>
    </location>
</feature>
<dbReference type="EMBL" id="FOKI01000026">
    <property type="protein sequence ID" value="SFB29524.1"/>
    <property type="molecule type" value="Genomic_DNA"/>
</dbReference>
<comment type="subcellular location">
    <subcellularLocation>
        <location evidence="1">Cell membrane</location>
        <topology evidence="1">Multi-pass membrane protein</topology>
    </subcellularLocation>
</comment>
<dbReference type="GO" id="GO:0005886">
    <property type="term" value="C:plasma membrane"/>
    <property type="evidence" value="ECO:0007669"/>
    <property type="project" value="UniProtKB-SubCell"/>
</dbReference>
<feature type="transmembrane region" description="Helical" evidence="8">
    <location>
        <begin position="328"/>
        <end position="351"/>
    </location>
</feature>
<evidence type="ECO:0000313" key="9">
    <source>
        <dbReference type="EMBL" id="SFB29524.1"/>
    </source>
</evidence>
<reference evidence="9 10" key="1">
    <citation type="submission" date="2016-10" db="EMBL/GenBank/DDBJ databases">
        <authorList>
            <person name="de Groot N.N."/>
        </authorList>
    </citation>
    <scope>NUCLEOTIDE SEQUENCE [LARGE SCALE GENOMIC DNA]</scope>
    <source>
        <strain evidence="9 10">DSM 12271</strain>
    </source>
</reference>
<evidence type="ECO:0000256" key="6">
    <source>
        <dbReference type="ARBA" id="ARBA00022989"/>
    </source>
</evidence>
<feature type="transmembrane region" description="Helical" evidence="8">
    <location>
        <begin position="357"/>
        <end position="377"/>
    </location>
</feature>
<feature type="transmembrane region" description="Helical" evidence="8">
    <location>
        <begin position="420"/>
        <end position="441"/>
    </location>
</feature>
<dbReference type="InterPro" id="IPR006042">
    <property type="entry name" value="Xan_ur_permease"/>
</dbReference>
<feature type="transmembrane region" description="Helical" evidence="8">
    <location>
        <begin position="389"/>
        <end position="408"/>
    </location>
</feature>
<organism evidence="9 10">
    <name type="scientific">Clostridium frigidicarnis</name>
    <dbReference type="NCBI Taxonomy" id="84698"/>
    <lineage>
        <taxon>Bacteria</taxon>
        <taxon>Bacillati</taxon>
        <taxon>Bacillota</taxon>
        <taxon>Clostridia</taxon>
        <taxon>Eubacteriales</taxon>
        <taxon>Clostridiaceae</taxon>
        <taxon>Clostridium</taxon>
    </lineage>
</organism>
<dbReference type="NCBIfam" id="TIGR00801">
    <property type="entry name" value="ncs2"/>
    <property type="match status" value="1"/>
</dbReference>
<dbReference type="AlphaFoldDB" id="A0A1I0ZUW6"/>
<proteinExistence type="inferred from homology"/>
<keyword evidence="3" id="KW-0813">Transport</keyword>
<dbReference type="Proteomes" id="UP000198619">
    <property type="component" value="Unassembled WGS sequence"/>
</dbReference>
<evidence type="ECO:0000256" key="1">
    <source>
        <dbReference type="ARBA" id="ARBA00004651"/>
    </source>
</evidence>
<feature type="transmembrane region" description="Helical" evidence="8">
    <location>
        <begin position="140"/>
        <end position="161"/>
    </location>
</feature>
<feature type="transmembrane region" description="Helical" evidence="8">
    <location>
        <begin position="181"/>
        <end position="198"/>
    </location>
</feature>
<feature type="transmembrane region" description="Helical" evidence="8">
    <location>
        <begin position="205"/>
        <end position="223"/>
    </location>
</feature>
<dbReference type="NCBIfam" id="NF037981">
    <property type="entry name" value="NCS2_1"/>
    <property type="match status" value="1"/>
</dbReference>
<feature type="transmembrane region" description="Helical" evidence="8">
    <location>
        <begin position="21"/>
        <end position="42"/>
    </location>
</feature>
<keyword evidence="6 8" id="KW-1133">Transmembrane helix</keyword>
<evidence type="ECO:0000256" key="7">
    <source>
        <dbReference type="ARBA" id="ARBA00023136"/>
    </source>
</evidence>
<dbReference type="InterPro" id="IPR017588">
    <property type="entry name" value="UacT-like"/>
</dbReference>
<dbReference type="InterPro" id="IPR006043">
    <property type="entry name" value="NCS2"/>
</dbReference>
<evidence type="ECO:0000256" key="5">
    <source>
        <dbReference type="ARBA" id="ARBA00022692"/>
    </source>
</evidence>
<dbReference type="PANTHER" id="PTHR42810">
    <property type="entry name" value="PURINE PERMEASE C1399.01C-RELATED"/>
    <property type="match status" value="1"/>
</dbReference>
<keyword evidence="4" id="KW-1003">Cell membrane</keyword>
<feature type="transmembrane region" description="Helical" evidence="8">
    <location>
        <begin position="243"/>
        <end position="263"/>
    </location>
</feature>
<evidence type="ECO:0000256" key="8">
    <source>
        <dbReference type="SAM" id="Phobius"/>
    </source>
</evidence>
<dbReference type="STRING" id="84698.SAMN04488528_10263"/>
<protein>
    <submittedName>
        <fullName evidence="9">Nucleobase:cation symporter-2, NCS2 family</fullName>
    </submittedName>
</protein>
<comment type="similarity">
    <text evidence="2">Belongs to the nucleobase:cation symporter-2 (NCS2) (TC 2.A.40) family.</text>
</comment>
<sequence>MKGANENKVSLVDEKLPMGRNLLFAFQHVLAMCAGAVAVPLIVGNAAGLSQNEIVFLINADLFVAGIATLIQSLGLGKHIGAKIPMVEGTSFATVNAMVAIANTYKGDPYTAITTVFGAVMVSGIFVFVMAPFFSKLLRFFPKVVTGTVITIIGLSLLPVAVRWSAGNDTQSQSFASPKNIIMALTVLVIILALNKFLKGIWGSCAILFGLIIGTAIASFLGMSDFTTVKEAALININPPFHFGLPKFDLTAIISMLLVMLVIMTEATGNIIGIHELVGKEIDDKNLARGLRTDGFATFIASIFNTFPHTAFAQNVGLVSLTGIKSRYVVATSGVLLFCLGLFPKLAAMFASIPYPVLGGAGFVMFGMVASGGIKTLGGVKFDGNKNGMIVAVSIGLSMIPLAVPNFYQGFPEWVNTLFHSGITTGSLTAILLNIFFNVIGSENKEIVKGKEIFLEAN</sequence>
<evidence type="ECO:0000256" key="3">
    <source>
        <dbReference type="ARBA" id="ARBA00022448"/>
    </source>
</evidence>
<dbReference type="OrthoDB" id="9805749at2"/>
<keyword evidence="7 8" id="KW-0472">Membrane</keyword>
<feature type="transmembrane region" description="Helical" evidence="8">
    <location>
        <begin position="54"/>
        <end position="74"/>
    </location>
</feature>
<evidence type="ECO:0000256" key="2">
    <source>
        <dbReference type="ARBA" id="ARBA00008821"/>
    </source>
</evidence>
<keyword evidence="10" id="KW-1185">Reference proteome</keyword>
<gene>
    <name evidence="9" type="ORF">SAMN04488528_10263</name>
</gene>
<evidence type="ECO:0000256" key="4">
    <source>
        <dbReference type="ARBA" id="ARBA00022475"/>
    </source>
</evidence>
<dbReference type="Pfam" id="PF00860">
    <property type="entry name" value="Xan_ur_permease"/>
    <property type="match status" value="1"/>
</dbReference>
<dbReference type="GO" id="GO:0042907">
    <property type="term" value="F:xanthine transmembrane transporter activity"/>
    <property type="evidence" value="ECO:0007669"/>
    <property type="project" value="TreeGrafter"/>
</dbReference>
<accession>A0A1I0ZUW6</accession>
<dbReference type="RefSeq" id="WP_090042313.1">
    <property type="nucleotide sequence ID" value="NZ_FOKI01000026.1"/>
</dbReference>
<dbReference type="PANTHER" id="PTHR42810:SF4">
    <property type="entry name" value="URIC ACID TRANSPORTER UACT"/>
    <property type="match status" value="1"/>
</dbReference>
<dbReference type="NCBIfam" id="TIGR03173">
    <property type="entry name" value="pbuX"/>
    <property type="match status" value="1"/>
</dbReference>
<evidence type="ECO:0000313" key="10">
    <source>
        <dbReference type="Proteomes" id="UP000198619"/>
    </source>
</evidence>
<keyword evidence="5 8" id="KW-0812">Transmembrane</keyword>